<gene>
    <name evidence="2" type="ORF">CUTER_06360</name>
</gene>
<dbReference type="AlphaFoldDB" id="A0A0G3HD21"/>
<keyword evidence="3" id="KW-1185">Reference proteome</keyword>
<evidence type="ECO:0000256" key="1">
    <source>
        <dbReference type="SAM" id="Phobius"/>
    </source>
</evidence>
<keyword evidence="1" id="KW-0812">Transmembrane</keyword>
<dbReference type="Proteomes" id="UP000035548">
    <property type="component" value="Chromosome"/>
</dbReference>
<dbReference type="EMBL" id="CP011546">
    <property type="protein sequence ID" value="AKK11261.1"/>
    <property type="molecule type" value="Genomic_DNA"/>
</dbReference>
<reference evidence="2 3" key="1">
    <citation type="journal article" date="2015" name="Genome Announc.">
        <title>Virulence Factor Genes Detected in the Complete Genome Sequence of Corynebacterium uterequi DSM 45634, Isolated from the Uterus of a Maiden Mare.</title>
        <authorList>
            <person name="Ruckert C."/>
            <person name="Kriete M."/>
            <person name="Jaenicke S."/>
            <person name="Winkler A."/>
            <person name="Tauch A."/>
        </authorList>
    </citation>
    <scope>NUCLEOTIDE SEQUENCE [LARGE SCALE GENOMIC DNA]</scope>
    <source>
        <strain evidence="2 3">DSM 45634</strain>
    </source>
</reference>
<name>A0A0G3HD21_9CORY</name>
<dbReference type="STRING" id="1072256.CUTER_06360"/>
<dbReference type="Pfam" id="PF11292">
    <property type="entry name" value="DUF3093"/>
    <property type="match status" value="1"/>
</dbReference>
<dbReference type="KEGG" id="cut:CUTER_06360"/>
<reference evidence="3" key="2">
    <citation type="submission" date="2015-05" db="EMBL/GenBank/DDBJ databases">
        <title>Complete genome sequence of Corynebacterium uterequi DSM 45634, isolated from the uterus of a maiden mare.</title>
        <authorList>
            <person name="Ruckert C."/>
            <person name="Albersmeier A."/>
            <person name="Winkler A."/>
            <person name="Tauch A."/>
        </authorList>
    </citation>
    <scope>NUCLEOTIDE SEQUENCE [LARGE SCALE GENOMIC DNA]</scope>
    <source>
        <strain evidence="3">DSM 45634</strain>
    </source>
</reference>
<protein>
    <submittedName>
        <fullName evidence="2">Putative DUF3093 family protein</fullName>
    </submittedName>
</protein>
<keyword evidence="1" id="KW-1133">Transmembrane helix</keyword>
<feature type="transmembrane region" description="Helical" evidence="1">
    <location>
        <begin position="21"/>
        <end position="40"/>
    </location>
</feature>
<proteinExistence type="predicted"/>
<sequence length="172" mass="19144">MSGSEGTETTVLYREKQWVPAYWWVLAAGLVVLLTAQIAYNRSLVWLIIPAIVLTAIAVWVLLWWSSTVVRVERDADGSRWLIAGPANLPADVVSRCLAVPESAKRSALGPQFDPAAFTISHGWIREMVMIVLDDPEDPTPYWLISSKNPDELLRAFVPDLAEAALAHLPRR</sequence>
<organism evidence="2 3">
    <name type="scientific">Corynebacterium uterequi</name>
    <dbReference type="NCBI Taxonomy" id="1072256"/>
    <lineage>
        <taxon>Bacteria</taxon>
        <taxon>Bacillati</taxon>
        <taxon>Actinomycetota</taxon>
        <taxon>Actinomycetes</taxon>
        <taxon>Mycobacteriales</taxon>
        <taxon>Corynebacteriaceae</taxon>
        <taxon>Corynebacterium</taxon>
    </lineage>
</organism>
<evidence type="ECO:0000313" key="3">
    <source>
        <dbReference type="Proteomes" id="UP000035548"/>
    </source>
</evidence>
<dbReference type="InterPro" id="IPR021443">
    <property type="entry name" value="DUF3093"/>
</dbReference>
<keyword evidence="1" id="KW-0472">Membrane</keyword>
<dbReference type="PATRIC" id="fig|1072256.5.peg.1256"/>
<accession>A0A0G3HD21</accession>
<evidence type="ECO:0000313" key="2">
    <source>
        <dbReference type="EMBL" id="AKK11261.1"/>
    </source>
</evidence>
<dbReference type="OrthoDB" id="3217020at2"/>
<feature type="transmembrane region" description="Helical" evidence="1">
    <location>
        <begin position="46"/>
        <end position="65"/>
    </location>
</feature>
<dbReference type="RefSeq" id="WP_047259710.1">
    <property type="nucleotide sequence ID" value="NZ_CP011546.1"/>
</dbReference>